<name>A0A3A2ZH45_9EURO</name>
<sequence>MDQDDHEGDPFSSEGLWRLSKFTLLTLQPLEPLPWNKELPDLTSDLFKNPLKLFDDNDSSSLRQLNVFLDDPFETDPSHDSTTDTASEGQFDAGVDTFVHTTDELEDLWSLDQLNDRPDHRPPLRSWEHYEDRSFREPVSAYFSDSGAKGFDAALAHQAQKGEPKNCGRIVRNGVFFRSLIRLGLGWDSIFFRYNDQKKVFEKVLNDVRISGVSVPATNNLIEEILQCGKSMQRIRSFALSTPPKSDGLAALHTFSGAAATIVYTLEKHLLRYSDDAESLLQIKTLFQQPGELVGALADIIEIVEGATSDAEIISTVFGRAAYFSQRFVWMEKLLYEIAVCVAKPWLRFVESWIGLRSDTLELIDQVGDGRSFAVLERSEDNGKLKLDPPRIDYTYRPDQVPSFIPSDQAKRIFESGRSLRLLKRSHPQHPIAHRTILRQADPPNLHCAITWTDIERIQGRAHEYEAKLRAEILKYNSGKVPGQETQIEPTQECFGQGSKELANTFELFDPDDESRVTGLLATPGVMEERKLSQILEESEGSNCGLSASNFGPELASTLYLSLAPVISSQAILIDFSCLHLLFKEHRIRYHLTLQWRFQLLGEGYFATRLSHSLFDPEMRSGERKSGAVRSGVHTGLRLGSRDTWPPASSELRLVLIGLLNECYSASDDLRDSESIEANKEKELPGGLSFAIRELTEEEIVKCKDPNAIEALDFLRLQYKPPAVLETIITQRSLNKYDRLFKHLLRLLRMVSVANSLIRDSTARNSLSGDTRNVFQKFRIDSQCFILAVCDYSFHVAVGSTWQQLQETLSRIEHCLDRGDIDGTIEAAHSVPRLRDYHEDILDRMLFALLLSKRHAQASKLLENIFRTILSFAPLSRVDGTSGVRRGSEGTVQQLYTIFRKQASTFVGYLRSLDGGKGASKSLGRSSASFSSRAESASVFDHLLIRLDVKQYY</sequence>
<dbReference type="GO" id="GO:0043015">
    <property type="term" value="F:gamma-tubulin binding"/>
    <property type="evidence" value="ECO:0007669"/>
    <property type="project" value="InterPro"/>
</dbReference>
<keyword evidence="2 5" id="KW-0963">Cytoplasm</keyword>
<dbReference type="GO" id="GO:0000930">
    <property type="term" value="C:gamma-tubulin complex"/>
    <property type="evidence" value="ECO:0007669"/>
    <property type="project" value="TreeGrafter"/>
</dbReference>
<comment type="similarity">
    <text evidence="1 5">Belongs to the TUBGCP family.</text>
</comment>
<dbReference type="InterPro" id="IPR042241">
    <property type="entry name" value="GCP_C_sf"/>
</dbReference>
<dbReference type="GO" id="GO:0000278">
    <property type="term" value="P:mitotic cell cycle"/>
    <property type="evidence" value="ECO:0007669"/>
    <property type="project" value="TreeGrafter"/>
</dbReference>
<comment type="subcellular location">
    <subcellularLocation>
        <location evidence="5">Cytoplasm</location>
        <location evidence="5">Cytoskeleton</location>
        <location evidence="5">Microtubule organizing center</location>
    </subcellularLocation>
</comment>
<dbReference type="FunFam" id="1.20.120.1900:FF:000013">
    <property type="entry name" value="Spindle pole body component"/>
    <property type="match status" value="1"/>
</dbReference>
<keyword evidence="3 5" id="KW-0493">Microtubule</keyword>
<dbReference type="EMBL" id="MVGC01000169">
    <property type="protein sequence ID" value="RJE22422.1"/>
    <property type="molecule type" value="Genomic_DNA"/>
</dbReference>
<dbReference type="GO" id="GO:0051011">
    <property type="term" value="F:microtubule minus-end binding"/>
    <property type="evidence" value="ECO:0007669"/>
    <property type="project" value="TreeGrafter"/>
</dbReference>
<keyword evidence="4 5" id="KW-0206">Cytoskeleton</keyword>
<organism evidence="8 9">
    <name type="scientific">Aspergillus sclerotialis</name>
    <dbReference type="NCBI Taxonomy" id="2070753"/>
    <lineage>
        <taxon>Eukaryota</taxon>
        <taxon>Fungi</taxon>
        <taxon>Dikarya</taxon>
        <taxon>Ascomycota</taxon>
        <taxon>Pezizomycotina</taxon>
        <taxon>Eurotiomycetes</taxon>
        <taxon>Eurotiomycetidae</taxon>
        <taxon>Eurotiales</taxon>
        <taxon>Aspergillaceae</taxon>
        <taxon>Aspergillus</taxon>
        <taxon>Aspergillus subgen. Polypaecilum</taxon>
    </lineage>
</organism>
<dbReference type="Pfam" id="PF17681">
    <property type="entry name" value="GCP_N_terminal"/>
    <property type="match status" value="1"/>
</dbReference>
<evidence type="ECO:0000313" key="8">
    <source>
        <dbReference type="EMBL" id="RJE22422.1"/>
    </source>
</evidence>
<dbReference type="GO" id="GO:0031122">
    <property type="term" value="P:cytoplasmic microtubule organization"/>
    <property type="evidence" value="ECO:0007669"/>
    <property type="project" value="TreeGrafter"/>
</dbReference>
<dbReference type="STRING" id="2070753.A0A3A2ZH45"/>
<reference evidence="9" key="1">
    <citation type="submission" date="2017-02" db="EMBL/GenBank/DDBJ databases">
        <authorList>
            <person name="Tafer H."/>
            <person name="Lopandic K."/>
        </authorList>
    </citation>
    <scope>NUCLEOTIDE SEQUENCE [LARGE SCALE GENOMIC DNA]</scope>
    <source>
        <strain evidence="9">CBS 366.77</strain>
    </source>
</reference>
<dbReference type="InterPro" id="IPR041470">
    <property type="entry name" value="GCP_N"/>
</dbReference>
<dbReference type="Proteomes" id="UP000266188">
    <property type="component" value="Unassembled WGS sequence"/>
</dbReference>
<dbReference type="GO" id="GO:0051321">
    <property type="term" value="P:meiotic cell cycle"/>
    <property type="evidence" value="ECO:0007669"/>
    <property type="project" value="TreeGrafter"/>
</dbReference>
<dbReference type="GO" id="GO:0005874">
    <property type="term" value="C:microtubule"/>
    <property type="evidence" value="ECO:0007669"/>
    <property type="project" value="UniProtKB-KW"/>
</dbReference>
<gene>
    <name evidence="8" type="ORF">PHISCL_05242</name>
</gene>
<dbReference type="PANTHER" id="PTHR19302">
    <property type="entry name" value="GAMMA TUBULIN COMPLEX PROTEIN"/>
    <property type="match status" value="1"/>
</dbReference>
<feature type="domain" description="Gamma tubulin complex component C-terminal" evidence="6">
    <location>
        <begin position="590"/>
        <end position="953"/>
    </location>
</feature>
<evidence type="ECO:0000256" key="1">
    <source>
        <dbReference type="ARBA" id="ARBA00010337"/>
    </source>
</evidence>
<evidence type="ECO:0000259" key="7">
    <source>
        <dbReference type="Pfam" id="PF17681"/>
    </source>
</evidence>
<dbReference type="AlphaFoldDB" id="A0A3A2ZH45"/>
<evidence type="ECO:0000256" key="2">
    <source>
        <dbReference type="ARBA" id="ARBA00022490"/>
    </source>
</evidence>
<dbReference type="InterPro" id="IPR040457">
    <property type="entry name" value="GCP_C"/>
</dbReference>
<evidence type="ECO:0000256" key="5">
    <source>
        <dbReference type="RuleBase" id="RU363050"/>
    </source>
</evidence>
<evidence type="ECO:0000313" key="9">
    <source>
        <dbReference type="Proteomes" id="UP000266188"/>
    </source>
</evidence>
<evidence type="ECO:0000259" key="6">
    <source>
        <dbReference type="Pfam" id="PF04130"/>
    </source>
</evidence>
<accession>A0A3A2ZH45</accession>
<comment type="caution">
    <text evidence="8">The sequence shown here is derived from an EMBL/GenBank/DDBJ whole genome shotgun (WGS) entry which is preliminary data.</text>
</comment>
<dbReference type="OrthoDB" id="775571at2759"/>
<evidence type="ECO:0000256" key="4">
    <source>
        <dbReference type="ARBA" id="ARBA00023212"/>
    </source>
</evidence>
<protein>
    <recommendedName>
        <fullName evidence="5">Spindle pole body component</fullName>
    </recommendedName>
</protein>
<keyword evidence="9" id="KW-1185">Reference proteome</keyword>
<dbReference type="InterPro" id="IPR007259">
    <property type="entry name" value="GCP"/>
</dbReference>
<feature type="domain" description="Gamma tubulin complex component protein N-terminal" evidence="7">
    <location>
        <begin position="178"/>
        <end position="585"/>
    </location>
</feature>
<dbReference type="GO" id="GO:0007020">
    <property type="term" value="P:microtubule nucleation"/>
    <property type="evidence" value="ECO:0007669"/>
    <property type="project" value="InterPro"/>
</dbReference>
<dbReference type="Gene3D" id="1.20.120.1900">
    <property type="entry name" value="Gamma-tubulin complex, C-terminal domain"/>
    <property type="match status" value="1"/>
</dbReference>
<proteinExistence type="inferred from homology"/>
<dbReference type="PANTHER" id="PTHR19302:SF70">
    <property type="entry name" value="GAMMA-TUBULIN COMPLEX COMPONENT 6"/>
    <property type="match status" value="1"/>
</dbReference>
<dbReference type="Pfam" id="PF04130">
    <property type="entry name" value="GCP_C_terminal"/>
    <property type="match status" value="1"/>
</dbReference>
<dbReference type="GO" id="GO:0000922">
    <property type="term" value="C:spindle pole"/>
    <property type="evidence" value="ECO:0007669"/>
    <property type="project" value="InterPro"/>
</dbReference>
<dbReference type="GO" id="GO:0005816">
    <property type="term" value="C:spindle pole body"/>
    <property type="evidence" value="ECO:0007669"/>
    <property type="project" value="UniProtKB-ARBA"/>
</dbReference>
<dbReference type="GO" id="GO:0051225">
    <property type="term" value="P:spindle assembly"/>
    <property type="evidence" value="ECO:0007669"/>
    <property type="project" value="TreeGrafter"/>
</dbReference>
<evidence type="ECO:0000256" key="3">
    <source>
        <dbReference type="ARBA" id="ARBA00022701"/>
    </source>
</evidence>